<proteinExistence type="predicted"/>
<dbReference type="SUPFAM" id="SSF46689">
    <property type="entry name" value="Homeodomain-like"/>
    <property type="match status" value="1"/>
</dbReference>
<dbReference type="InterPro" id="IPR017930">
    <property type="entry name" value="Myb_dom"/>
</dbReference>
<dbReference type="InterPro" id="IPR001005">
    <property type="entry name" value="SANT/Myb"/>
</dbReference>
<reference evidence="4 5" key="1">
    <citation type="journal article" date="2018" name="Mol. Biol. Evol.">
        <title>Analysis of the draft genome of the red seaweed Gracilariopsis chorda provides insights into genome size evolution in Rhodophyta.</title>
        <authorList>
            <person name="Lee J."/>
            <person name="Yang E.C."/>
            <person name="Graf L."/>
            <person name="Yang J.H."/>
            <person name="Qiu H."/>
            <person name="Zel Zion U."/>
            <person name="Chan C.X."/>
            <person name="Stephens T.G."/>
            <person name="Weber A.P.M."/>
            <person name="Boo G.H."/>
            <person name="Boo S.M."/>
            <person name="Kim K.M."/>
            <person name="Shin Y."/>
            <person name="Jung M."/>
            <person name="Lee S.J."/>
            <person name="Yim H.S."/>
            <person name="Lee J.H."/>
            <person name="Bhattacharya D."/>
            <person name="Yoon H.S."/>
        </authorList>
    </citation>
    <scope>NUCLEOTIDE SEQUENCE [LARGE SCALE GENOMIC DNA]</scope>
    <source>
        <strain evidence="4 5">SKKU-2015</strain>
        <tissue evidence="4">Whole body</tissue>
    </source>
</reference>
<dbReference type="OrthoDB" id="5461at2759"/>
<dbReference type="Proteomes" id="UP000247409">
    <property type="component" value="Unassembled WGS sequence"/>
</dbReference>
<evidence type="ECO:0000256" key="1">
    <source>
        <dbReference type="SAM" id="MobiDB-lite"/>
    </source>
</evidence>
<dbReference type="Pfam" id="PF00249">
    <property type="entry name" value="Myb_DNA-binding"/>
    <property type="match status" value="2"/>
</dbReference>
<evidence type="ECO:0000313" key="5">
    <source>
        <dbReference type="Proteomes" id="UP000247409"/>
    </source>
</evidence>
<evidence type="ECO:0000259" key="3">
    <source>
        <dbReference type="PROSITE" id="PS51294"/>
    </source>
</evidence>
<comment type="caution">
    <text evidence="4">The sequence shown here is derived from an EMBL/GenBank/DDBJ whole genome shotgun (WGS) entry which is preliminary data.</text>
</comment>
<feature type="region of interest" description="Disordered" evidence="1">
    <location>
        <begin position="1"/>
        <end position="27"/>
    </location>
</feature>
<protein>
    <submittedName>
        <fullName evidence="4">Transcriptional activator Myb</fullName>
    </submittedName>
</protein>
<keyword evidence="5" id="KW-1185">Reference proteome</keyword>
<evidence type="ECO:0000259" key="2">
    <source>
        <dbReference type="PROSITE" id="PS50090"/>
    </source>
</evidence>
<dbReference type="AlphaFoldDB" id="A0A2V3IU31"/>
<feature type="compositionally biased region" description="Polar residues" evidence="1">
    <location>
        <begin position="357"/>
        <end position="374"/>
    </location>
</feature>
<feature type="domain" description="Myb-like" evidence="2">
    <location>
        <begin position="13"/>
        <end position="38"/>
    </location>
</feature>
<feature type="compositionally biased region" description="Polar residues" evidence="1">
    <location>
        <begin position="7"/>
        <end position="19"/>
    </location>
</feature>
<feature type="region of interest" description="Disordered" evidence="1">
    <location>
        <begin position="350"/>
        <end position="374"/>
    </location>
</feature>
<organism evidence="4 5">
    <name type="scientific">Gracilariopsis chorda</name>
    <dbReference type="NCBI Taxonomy" id="448386"/>
    <lineage>
        <taxon>Eukaryota</taxon>
        <taxon>Rhodophyta</taxon>
        <taxon>Florideophyceae</taxon>
        <taxon>Rhodymeniophycidae</taxon>
        <taxon>Gracilariales</taxon>
        <taxon>Gracilariaceae</taxon>
        <taxon>Gracilariopsis</taxon>
    </lineage>
</organism>
<dbReference type="Gene3D" id="1.10.10.60">
    <property type="entry name" value="Homeodomain-like"/>
    <property type="match status" value="2"/>
</dbReference>
<sequence>MYISRPPSITSSNTWSRVASQLPRRTGKQCRERYLNQLRPGIKKDPWTPDEERILHDVHARLGNKWVAIAKHLPGRTDNCVKNHWNSMLRKRQRREAALKVTEKHFSAKLSQLNRPVSVSHNSHLSGVSTPYPQCATPSEISSHVNDFASSGVPSPFTVSSPITPRRDAKLQISSLIVPSGKEMLGWNILDNVRSTPAPPPLRAPEERNCAIAPGTMCPPPPQQIAVVNTAAVHPARQLTRPRATTHNDGLASFVDPASTPEKSCAQARHALFDKHFTRISRDVICTSQKIDTDPRRSPRLTPPMKQTESNVAPQMFVGVQKKPIAKSFAPRDMPNPLAALAAAASSIPLSPVASDPRQSAVRSAHPASSSQKD</sequence>
<evidence type="ECO:0000313" key="4">
    <source>
        <dbReference type="EMBL" id="PXF45609.1"/>
    </source>
</evidence>
<dbReference type="CDD" id="cd00167">
    <property type="entry name" value="SANT"/>
    <property type="match status" value="2"/>
</dbReference>
<feature type="domain" description="Myb-like" evidence="2">
    <location>
        <begin position="39"/>
        <end position="89"/>
    </location>
</feature>
<dbReference type="PROSITE" id="PS51294">
    <property type="entry name" value="HTH_MYB"/>
    <property type="match status" value="2"/>
</dbReference>
<dbReference type="InterPro" id="IPR009057">
    <property type="entry name" value="Homeodomain-like_sf"/>
</dbReference>
<dbReference type="GO" id="GO:0000978">
    <property type="term" value="F:RNA polymerase II cis-regulatory region sequence-specific DNA binding"/>
    <property type="evidence" value="ECO:0007669"/>
    <property type="project" value="TreeGrafter"/>
</dbReference>
<feature type="domain" description="HTH myb-type" evidence="3">
    <location>
        <begin position="39"/>
        <end position="93"/>
    </location>
</feature>
<dbReference type="InterPro" id="IPR050560">
    <property type="entry name" value="MYB_TF"/>
</dbReference>
<dbReference type="GO" id="GO:0005634">
    <property type="term" value="C:nucleus"/>
    <property type="evidence" value="ECO:0007669"/>
    <property type="project" value="TreeGrafter"/>
</dbReference>
<accession>A0A2V3IU31</accession>
<dbReference type="STRING" id="448386.A0A2V3IU31"/>
<dbReference type="PROSITE" id="PS50090">
    <property type="entry name" value="MYB_LIKE"/>
    <property type="match status" value="2"/>
</dbReference>
<dbReference type="EMBL" id="NBIV01000056">
    <property type="protein sequence ID" value="PXF45609.1"/>
    <property type="molecule type" value="Genomic_DNA"/>
</dbReference>
<dbReference type="GO" id="GO:0000981">
    <property type="term" value="F:DNA-binding transcription factor activity, RNA polymerase II-specific"/>
    <property type="evidence" value="ECO:0007669"/>
    <property type="project" value="TreeGrafter"/>
</dbReference>
<dbReference type="PANTHER" id="PTHR45614:SF25">
    <property type="entry name" value="MYB PROTEIN"/>
    <property type="match status" value="1"/>
</dbReference>
<name>A0A2V3IU31_9FLOR</name>
<gene>
    <name evidence="4" type="ORF">BWQ96_04614</name>
</gene>
<feature type="domain" description="HTH myb-type" evidence="3">
    <location>
        <begin position="13"/>
        <end position="38"/>
    </location>
</feature>
<dbReference type="PANTHER" id="PTHR45614">
    <property type="entry name" value="MYB PROTEIN-RELATED"/>
    <property type="match status" value="1"/>
</dbReference>
<dbReference type="SMART" id="SM00717">
    <property type="entry name" value="SANT"/>
    <property type="match status" value="2"/>
</dbReference>